<protein>
    <submittedName>
        <fullName evidence="1">Uncharacterized protein</fullName>
    </submittedName>
</protein>
<dbReference type="Proteomes" id="UP000072421">
    <property type="component" value="Chromosome"/>
</dbReference>
<evidence type="ECO:0000313" key="1">
    <source>
        <dbReference type="EMBL" id="AMO94192.1"/>
    </source>
</evidence>
<name>A0A127P8P1_9BURK</name>
<proteinExistence type="predicted"/>
<accession>A0A127P8P1</accession>
<gene>
    <name evidence="1" type="ORF">CFter6_1487</name>
</gene>
<dbReference type="PATRIC" id="fig|158899.10.peg.1497"/>
<sequence>MISRQACFRGVAVFRRTLSGLAQLPTAKPVATLPRWRLSLI</sequence>
<reference evidence="1 2" key="1">
    <citation type="submission" date="2015-11" db="EMBL/GenBank/DDBJ databases">
        <title>Exploring the genomic traits of fungus-feeding bacterial genus Collimonas.</title>
        <authorList>
            <person name="Song C."/>
            <person name="Schmidt R."/>
            <person name="de Jager V."/>
            <person name="Krzyzanowska D."/>
            <person name="Jongedijk E."/>
            <person name="Cankar K."/>
            <person name="Beekwilder J."/>
            <person name="van Veen A."/>
            <person name="de Boer W."/>
            <person name="van Veen J.A."/>
            <person name="Garbeva P."/>
        </authorList>
    </citation>
    <scope>NUCLEOTIDE SEQUENCE [LARGE SCALE GENOMIC DNA]</scope>
    <source>
        <strain evidence="1 2">Ter6</strain>
    </source>
</reference>
<organism evidence="1">
    <name type="scientific">Collimonas fungivorans</name>
    <dbReference type="NCBI Taxonomy" id="158899"/>
    <lineage>
        <taxon>Bacteria</taxon>
        <taxon>Pseudomonadati</taxon>
        <taxon>Pseudomonadota</taxon>
        <taxon>Betaproteobacteria</taxon>
        <taxon>Burkholderiales</taxon>
        <taxon>Oxalobacteraceae</taxon>
        <taxon>Collimonas</taxon>
    </lineage>
</organism>
<evidence type="ECO:0000313" key="2">
    <source>
        <dbReference type="Proteomes" id="UP000072421"/>
    </source>
</evidence>
<dbReference type="AlphaFoldDB" id="A0A127P8P1"/>
<dbReference type="EMBL" id="CP013232">
    <property type="protein sequence ID" value="AMO94192.1"/>
    <property type="molecule type" value="Genomic_DNA"/>
</dbReference>